<feature type="transmembrane region" description="Helical" evidence="2">
    <location>
        <begin position="169"/>
        <end position="189"/>
    </location>
</feature>
<proteinExistence type="predicted"/>
<dbReference type="InterPro" id="IPR058581">
    <property type="entry name" value="TM_HPP"/>
</dbReference>
<feature type="transmembrane region" description="Helical" evidence="2">
    <location>
        <begin position="42"/>
        <end position="61"/>
    </location>
</feature>
<keyword evidence="5" id="KW-1185">Reference proteome</keyword>
<feature type="transmembrane region" description="Helical" evidence="2">
    <location>
        <begin position="97"/>
        <end position="120"/>
    </location>
</feature>
<feature type="compositionally biased region" description="Polar residues" evidence="1">
    <location>
        <begin position="268"/>
        <end position="296"/>
    </location>
</feature>
<protein>
    <submittedName>
        <fullName evidence="4">HPP family protein</fullName>
    </submittedName>
</protein>
<dbReference type="Pfam" id="PF04982">
    <property type="entry name" value="TM_HPP"/>
    <property type="match status" value="1"/>
</dbReference>
<organism evidence="4 5">
    <name type="scientific">Halobellus litoreus</name>
    <dbReference type="NCBI Taxonomy" id="755310"/>
    <lineage>
        <taxon>Archaea</taxon>
        <taxon>Methanobacteriati</taxon>
        <taxon>Methanobacteriota</taxon>
        <taxon>Stenosarchaea group</taxon>
        <taxon>Halobacteria</taxon>
        <taxon>Halobacteriales</taxon>
        <taxon>Haloferacaceae</taxon>
        <taxon>Halobellus</taxon>
    </lineage>
</organism>
<feature type="compositionally biased region" description="Basic and acidic residues" evidence="1">
    <location>
        <begin position="298"/>
        <end position="310"/>
    </location>
</feature>
<accession>A0ABD6E0G0</accession>
<evidence type="ECO:0000313" key="5">
    <source>
        <dbReference type="Proteomes" id="UP001597092"/>
    </source>
</evidence>
<dbReference type="SUPFAM" id="SSF52402">
    <property type="entry name" value="Adenine nucleotide alpha hydrolases-like"/>
    <property type="match status" value="2"/>
</dbReference>
<sequence length="535" mass="57025">MRGRRLLDAALDRLVAARSRIRRIERRELGEFRRWIQDTSNLLHLSIVLFVPVVIGFVTYVSNQVQTLSFLLFPPLASGTFTLFRDPEGEYANPVRFVASLSVGALCGLVAYTATVRAYGNVAPGVVHPESAALAIFLTGLVTWAADVEAPSAFATALLALVTGDVDPATYLVSIVLASSLVAGAFVVWREQFYEQRAKYLYETVRGDDHVLVPMRGTTGERTAFFGARLAAAHEAGKVVLCDVVSETAAEPGSPDGATDGEAAETVVESTSTASDDGTLSPNSGDGTLSPNSGDGTRSADSDDGTRSADSDDGTAPTSSDAATLSTATAERVERLERIAGTVRTRVGVPCEVVVVAGDPLPATLQAARNANCDLVVTPYEAHHGALSTFVRGIFGSEFDAVAFRSSTDRRRWSRVLVLVARPGDTAHAMIDFATRLTHGRGMVSVTTCVGSDVERRRAENRLDHLVETVEGNVETRVARSSVDDFIAANAGHYDLLVLGSSGERSPASRFVSPPMFQRLEGLDCDVAVFDRGTP</sequence>
<keyword evidence="2" id="KW-0812">Transmembrane</keyword>
<keyword evidence="2" id="KW-1133">Transmembrane helix</keyword>
<feature type="compositionally biased region" description="Low complexity" evidence="1">
    <location>
        <begin position="315"/>
        <end position="329"/>
    </location>
</feature>
<reference evidence="4 5" key="1">
    <citation type="journal article" date="2019" name="Int. J. Syst. Evol. Microbiol.">
        <title>The Global Catalogue of Microorganisms (GCM) 10K type strain sequencing project: providing services to taxonomists for standard genome sequencing and annotation.</title>
        <authorList>
            <consortium name="The Broad Institute Genomics Platform"/>
            <consortium name="The Broad Institute Genome Sequencing Center for Infectious Disease"/>
            <person name="Wu L."/>
            <person name="Ma J."/>
        </authorList>
    </citation>
    <scope>NUCLEOTIDE SEQUENCE [LARGE SCALE GENOMIC DNA]</scope>
    <source>
        <strain evidence="4 5">CGMCC 1.10387</strain>
    </source>
</reference>
<feature type="region of interest" description="Disordered" evidence="1">
    <location>
        <begin position="249"/>
        <end position="329"/>
    </location>
</feature>
<comment type="caution">
    <text evidence="4">The sequence shown here is derived from an EMBL/GenBank/DDBJ whole genome shotgun (WGS) entry which is preliminary data.</text>
</comment>
<evidence type="ECO:0000259" key="3">
    <source>
        <dbReference type="Pfam" id="PF04982"/>
    </source>
</evidence>
<keyword evidence="2" id="KW-0472">Membrane</keyword>
<dbReference type="EMBL" id="JBHUDP010000005">
    <property type="protein sequence ID" value="MFD1686655.1"/>
    <property type="molecule type" value="Genomic_DNA"/>
</dbReference>
<feature type="domain" description="HPP transmembrane region" evidence="3">
    <location>
        <begin position="48"/>
        <end position="186"/>
    </location>
</feature>
<evidence type="ECO:0000313" key="4">
    <source>
        <dbReference type="EMBL" id="MFD1686655.1"/>
    </source>
</evidence>
<dbReference type="AlphaFoldDB" id="A0ABD6E0G0"/>
<feature type="transmembrane region" description="Helical" evidence="2">
    <location>
        <begin position="132"/>
        <end position="162"/>
    </location>
</feature>
<dbReference type="Gene3D" id="3.40.50.12370">
    <property type="match status" value="1"/>
</dbReference>
<evidence type="ECO:0000256" key="1">
    <source>
        <dbReference type="SAM" id="MobiDB-lite"/>
    </source>
</evidence>
<dbReference type="Proteomes" id="UP001597092">
    <property type="component" value="Unassembled WGS sequence"/>
</dbReference>
<gene>
    <name evidence="4" type="ORF">ACFSAS_13645</name>
</gene>
<evidence type="ECO:0000256" key="2">
    <source>
        <dbReference type="SAM" id="Phobius"/>
    </source>
</evidence>
<name>A0ABD6E0G0_9EURY</name>
<dbReference type="RefSeq" id="WP_256305774.1">
    <property type="nucleotide sequence ID" value="NZ_JANHAW010000001.1"/>
</dbReference>